<dbReference type="SUPFAM" id="SSF51621">
    <property type="entry name" value="Phosphoenolpyruvate/pyruvate domain"/>
    <property type="match status" value="1"/>
</dbReference>
<dbReference type="GO" id="GO:0016829">
    <property type="term" value="F:lyase activity"/>
    <property type="evidence" value="ECO:0007669"/>
    <property type="project" value="UniProtKB-KW"/>
</dbReference>
<gene>
    <name evidence="5" type="primary">citE_1</name>
    <name evidence="5" type="ORF">GCM10025862_30010</name>
</gene>
<name>A0ABQ6HRA0_9MICO</name>
<dbReference type="InterPro" id="IPR011206">
    <property type="entry name" value="Citrate_lyase_beta/mcl1/mcl2"/>
</dbReference>
<evidence type="ECO:0000256" key="1">
    <source>
        <dbReference type="ARBA" id="ARBA00001946"/>
    </source>
</evidence>
<reference evidence="6" key="1">
    <citation type="journal article" date="2019" name="Int. J. Syst. Evol. Microbiol.">
        <title>The Global Catalogue of Microorganisms (GCM) 10K type strain sequencing project: providing services to taxonomists for standard genome sequencing and annotation.</title>
        <authorList>
            <consortium name="The Broad Institute Genomics Platform"/>
            <consortium name="The Broad Institute Genome Sequencing Center for Infectious Disease"/>
            <person name="Wu L."/>
            <person name="Ma J."/>
        </authorList>
    </citation>
    <scope>NUCLEOTIDE SEQUENCE [LARGE SCALE GENOMIC DNA]</scope>
    <source>
        <strain evidence="6">NBRC 105830</strain>
    </source>
</reference>
<proteinExistence type="predicted"/>
<keyword evidence="2" id="KW-0479">Metal-binding</keyword>
<comment type="cofactor">
    <cofactor evidence="1">
        <name>Mg(2+)</name>
        <dbReference type="ChEBI" id="CHEBI:18420"/>
    </cofactor>
</comment>
<evidence type="ECO:0000259" key="4">
    <source>
        <dbReference type="Pfam" id="PF03328"/>
    </source>
</evidence>
<dbReference type="PANTHER" id="PTHR32308">
    <property type="entry name" value="LYASE BETA SUBUNIT, PUTATIVE (AFU_ORTHOLOGUE AFUA_4G13030)-RELATED"/>
    <property type="match status" value="1"/>
</dbReference>
<sequence>MTHHQDPTHSSTTSATSDEAAFRPRRSVLYMPSSNARALEKAKTLACDAIILDLEDAVAPDAKVAARDAACAAVRSGGYGRRELIIRVNALGTEWHDADLAAACAAGPDAILVPKVGSADEVRSLVAAMEAAGTPEHTALWAMIETPAAILRVADIAAASERLTVLVLGTNDLVKELHAEHVPGRAPLLPSLGLALLGARATGTVVLDGVYNAVQDTEGFLQECTQGRQLGFDGKTLVHPGQVAGANEAFAPSPDAVEEARGILAAWEAGAGSGVVTHNGKMVEALHVETAERTLALHDAITALAADA</sequence>
<organism evidence="5 6">
    <name type="scientific">Arsenicicoccus piscis</name>
    <dbReference type="NCBI Taxonomy" id="673954"/>
    <lineage>
        <taxon>Bacteria</taxon>
        <taxon>Bacillati</taxon>
        <taxon>Actinomycetota</taxon>
        <taxon>Actinomycetes</taxon>
        <taxon>Micrococcales</taxon>
        <taxon>Intrasporangiaceae</taxon>
        <taxon>Arsenicicoccus</taxon>
    </lineage>
</organism>
<dbReference type="Proteomes" id="UP001157109">
    <property type="component" value="Unassembled WGS sequence"/>
</dbReference>
<evidence type="ECO:0000313" key="5">
    <source>
        <dbReference type="EMBL" id="GMA20980.1"/>
    </source>
</evidence>
<evidence type="ECO:0000313" key="6">
    <source>
        <dbReference type="Proteomes" id="UP001157109"/>
    </source>
</evidence>
<dbReference type="InterPro" id="IPR015813">
    <property type="entry name" value="Pyrv/PenolPyrv_kinase-like_dom"/>
</dbReference>
<protein>
    <submittedName>
        <fullName evidence="5">Citrate lyase subunit beta</fullName>
    </submittedName>
</protein>
<dbReference type="Pfam" id="PF03328">
    <property type="entry name" value="HpcH_HpaI"/>
    <property type="match status" value="1"/>
</dbReference>
<feature type="domain" description="HpcH/HpaI aldolase/citrate lyase" evidence="4">
    <location>
        <begin position="26"/>
        <end position="240"/>
    </location>
</feature>
<keyword evidence="5" id="KW-0456">Lyase</keyword>
<evidence type="ECO:0000256" key="2">
    <source>
        <dbReference type="ARBA" id="ARBA00022723"/>
    </source>
</evidence>
<evidence type="ECO:0000256" key="3">
    <source>
        <dbReference type="ARBA" id="ARBA00022842"/>
    </source>
</evidence>
<dbReference type="PANTHER" id="PTHR32308:SF10">
    <property type="entry name" value="CITRATE LYASE SUBUNIT BETA"/>
    <property type="match status" value="1"/>
</dbReference>
<dbReference type="Gene3D" id="3.20.20.60">
    <property type="entry name" value="Phosphoenolpyruvate-binding domains"/>
    <property type="match status" value="1"/>
</dbReference>
<dbReference type="RefSeq" id="WP_277626168.1">
    <property type="nucleotide sequence ID" value="NZ_BSUJ01000001.1"/>
</dbReference>
<comment type="caution">
    <text evidence="5">The sequence shown here is derived from an EMBL/GenBank/DDBJ whole genome shotgun (WGS) entry which is preliminary data.</text>
</comment>
<dbReference type="InterPro" id="IPR005000">
    <property type="entry name" value="Aldolase/citrate-lyase_domain"/>
</dbReference>
<keyword evidence="3" id="KW-0460">Magnesium</keyword>
<keyword evidence="6" id="KW-1185">Reference proteome</keyword>
<dbReference type="EMBL" id="BSUJ01000001">
    <property type="protein sequence ID" value="GMA20980.1"/>
    <property type="molecule type" value="Genomic_DNA"/>
</dbReference>
<accession>A0ABQ6HRA0</accession>
<dbReference type="PIRSF" id="PIRSF015582">
    <property type="entry name" value="Cit_lyase_B"/>
    <property type="match status" value="1"/>
</dbReference>
<dbReference type="InterPro" id="IPR040442">
    <property type="entry name" value="Pyrv_kinase-like_dom_sf"/>
</dbReference>